<dbReference type="EMBL" id="CAKKLH010000285">
    <property type="protein sequence ID" value="CAH0108539.1"/>
    <property type="molecule type" value="Genomic_DNA"/>
</dbReference>
<evidence type="ECO:0000313" key="4">
    <source>
        <dbReference type="EMBL" id="CAH0108539.1"/>
    </source>
</evidence>
<gene>
    <name evidence="4" type="ORF">DGAL_LOCUS11932</name>
</gene>
<comment type="caution">
    <text evidence="4">The sequence shown here is derived from an EMBL/GenBank/DDBJ whole genome shotgun (WGS) entry which is preliminary data.</text>
</comment>
<dbReference type="GO" id="GO:0005763">
    <property type="term" value="C:mitochondrial small ribosomal subunit"/>
    <property type="evidence" value="ECO:0007669"/>
    <property type="project" value="TreeGrafter"/>
</dbReference>
<evidence type="ECO:0000256" key="2">
    <source>
        <dbReference type="ARBA" id="ARBA00022980"/>
    </source>
</evidence>
<proteinExistence type="inferred from homology"/>
<keyword evidence="3" id="KW-0687">Ribonucleoprotein</keyword>
<name>A0A8J2RWP0_9CRUS</name>
<dbReference type="OrthoDB" id="10066799at2759"/>
<keyword evidence="2" id="KW-0689">Ribosomal protein</keyword>
<comment type="similarity">
    <text evidence="1">Belongs to the bacterial ribosomal protein bS18 family.</text>
</comment>
<organism evidence="4 5">
    <name type="scientific">Daphnia galeata</name>
    <dbReference type="NCBI Taxonomy" id="27404"/>
    <lineage>
        <taxon>Eukaryota</taxon>
        <taxon>Metazoa</taxon>
        <taxon>Ecdysozoa</taxon>
        <taxon>Arthropoda</taxon>
        <taxon>Crustacea</taxon>
        <taxon>Branchiopoda</taxon>
        <taxon>Diplostraca</taxon>
        <taxon>Cladocera</taxon>
        <taxon>Anomopoda</taxon>
        <taxon>Daphniidae</taxon>
        <taxon>Daphnia</taxon>
    </lineage>
</organism>
<reference evidence="4" key="1">
    <citation type="submission" date="2021-11" db="EMBL/GenBank/DDBJ databases">
        <authorList>
            <person name="Schell T."/>
        </authorList>
    </citation>
    <scope>NUCLEOTIDE SEQUENCE</scope>
    <source>
        <strain evidence="4">M5</strain>
    </source>
</reference>
<keyword evidence="5" id="KW-1185">Reference proteome</keyword>
<dbReference type="Gene3D" id="4.10.640.10">
    <property type="entry name" value="Ribosomal protein S18"/>
    <property type="match status" value="1"/>
</dbReference>
<dbReference type="GO" id="GO:0070181">
    <property type="term" value="F:small ribosomal subunit rRNA binding"/>
    <property type="evidence" value="ECO:0007669"/>
    <property type="project" value="TreeGrafter"/>
</dbReference>
<dbReference type="SUPFAM" id="SSF46911">
    <property type="entry name" value="Ribosomal protein S18"/>
    <property type="match status" value="1"/>
</dbReference>
<dbReference type="GO" id="GO:0032543">
    <property type="term" value="P:mitochondrial translation"/>
    <property type="evidence" value="ECO:0007669"/>
    <property type="project" value="TreeGrafter"/>
</dbReference>
<dbReference type="InterPro" id="IPR036870">
    <property type="entry name" value="Ribosomal_bS18_sf"/>
</dbReference>
<dbReference type="InterPro" id="IPR001648">
    <property type="entry name" value="Ribosomal_bS18"/>
</dbReference>
<dbReference type="AlphaFoldDB" id="A0A8J2RWP0"/>
<evidence type="ECO:0000256" key="1">
    <source>
        <dbReference type="ARBA" id="ARBA00005589"/>
    </source>
</evidence>
<sequence length="147" mass="17077">MAFSKKVVPFFHISSLYRISSIIPVPHVIVRHSTNFNASLQQEDDDQPIQNLSNPYQKEKRCCVLCKYDVKVDYKNARLLSQFLSPFTGKVYEKNITGLCKTKQKIVEGEIIKAQNAGYLAIMLKKVEYLKDPKLYDPNRPVRPHRY</sequence>
<dbReference type="Pfam" id="PF01084">
    <property type="entry name" value="Ribosomal_S18"/>
    <property type="match status" value="1"/>
</dbReference>
<dbReference type="Proteomes" id="UP000789390">
    <property type="component" value="Unassembled WGS sequence"/>
</dbReference>
<evidence type="ECO:0000313" key="5">
    <source>
        <dbReference type="Proteomes" id="UP000789390"/>
    </source>
</evidence>
<dbReference type="GO" id="GO:0003735">
    <property type="term" value="F:structural constituent of ribosome"/>
    <property type="evidence" value="ECO:0007669"/>
    <property type="project" value="InterPro"/>
</dbReference>
<dbReference type="PANTHER" id="PTHR13479">
    <property type="entry name" value="30S RIBOSOMAL PROTEIN S18"/>
    <property type="match status" value="1"/>
</dbReference>
<protein>
    <submittedName>
        <fullName evidence="4">Uncharacterized protein</fullName>
    </submittedName>
</protein>
<dbReference type="PANTHER" id="PTHR13479:SF40">
    <property type="entry name" value="SMALL RIBOSOMAL SUBUNIT PROTEIN BS18M"/>
    <property type="match status" value="1"/>
</dbReference>
<evidence type="ECO:0000256" key="3">
    <source>
        <dbReference type="ARBA" id="ARBA00023274"/>
    </source>
</evidence>
<accession>A0A8J2RWP0</accession>